<sequence length="141" mass="15732">MARTLADTTRSRNWSDGNPWAWDSALEEEPWAIEEAVDGERAGNSGSGGGVQNLIAEDSIPSWHHLRHMPPIKAVAVFDTRSSEMLIIGRGFRIERNASLPRRGDGGEILSPSIALDSDRKWMLIPIWLCFARVLAFFSEK</sequence>
<keyword evidence="3" id="KW-1185">Reference proteome</keyword>
<dbReference type="VEuPathDB" id="FungiDB:FGRAMPH1_01G17999"/>
<proteinExistence type="predicted"/>
<dbReference type="InParanoid" id="A0A098DYF3"/>
<dbReference type="EMBL" id="HG970334">
    <property type="protein sequence ID" value="CEF85918.1"/>
    <property type="molecule type" value="Genomic_DNA"/>
</dbReference>
<dbReference type="AlphaFoldDB" id="A0A098DYF3"/>
<evidence type="ECO:0000313" key="3">
    <source>
        <dbReference type="Proteomes" id="UP000070720"/>
    </source>
</evidence>
<reference evidence="2" key="4">
    <citation type="submission" date="2017-01" db="UniProtKB">
        <authorList>
            <consortium name="EnsemblFungi"/>
        </authorList>
    </citation>
    <scope>IDENTIFICATION</scope>
    <source>
        <strain evidence="2">PH-1 / ATCC MYA-4620 / FGSC 9075 / NRRL 31084</strain>
    </source>
</reference>
<protein>
    <submittedName>
        <fullName evidence="1">Chromosome 3, complete genome</fullName>
    </submittedName>
</protein>
<dbReference type="EnsemblFungi" id="CEF85918">
    <property type="protein sequence ID" value="CEF85918"/>
    <property type="gene ID" value="FGRRES_05474"/>
</dbReference>
<organism evidence="1 3">
    <name type="scientific">Gibberella zeae (strain ATCC MYA-4620 / CBS 123657 / FGSC 9075 / NRRL 31084 / PH-1)</name>
    <name type="common">Wheat head blight fungus</name>
    <name type="synonym">Fusarium graminearum</name>
    <dbReference type="NCBI Taxonomy" id="229533"/>
    <lineage>
        <taxon>Eukaryota</taxon>
        <taxon>Fungi</taxon>
        <taxon>Dikarya</taxon>
        <taxon>Ascomycota</taxon>
        <taxon>Pezizomycotina</taxon>
        <taxon>Sordariomycetes</taxon>
        <taxon>Hypocreomycetidae</taxon>
        <taxon>Hypocreales</taxon>
        <taxon>Nectriaceae</taxon>
        <taxon>Fusarium</taxon>
    </lineage>
</organism>
<name>A0A098DYF3_GIBZE</name>
<dbReference type="Proteomes" id="UP000070720">
    <property type="component" value="Chromosome 3"/>
</dbReference>
<evidence type="ECO:0000313" key="2">
    <source>
        <dbReference type="EnsemblFungi" id="CEF85918"/>
    </source>
</evidence>
<evidence type="ECO:0000313" key="1">
    <source>
        <dbReference type="EMBL" id="CEF85918.1"/>
    </source>
</evidence>
<accession>A0A098DYF3</accession>
<gene>
    <name evidence="2" type="primary">FG05474.1</name>
    <name evidence="1" type="ORF">FGRAMPH1_01T17999</name>
</gene>
<accession>A0A0E0SHK5</accession>
<reference evidence="2 3" key="2">
    <citation type="journal article" date="2010" name="Nature">
        <title>Comparative genomics reveals mobile pathogenicity chromosomes in Fusarium.</title>
        <authorList>
            <person name="Ma L.J."/>
            <person name="van der Does H.C."/>
            <person name="Borkovich K.A."/>
            <person name="Coleman J.J."/>
            <person name="Daboussi M.J."/>
            <person name="Di Pietro A."/>
            <person name="Dufresne M."/>
            <person name="Freitag M."/>
            <person name="Grabherr M."/>
            <person name="Henrissat B."/>
            <person name="Houterman P.M."/>
            <person name="Kang S."/>
            <person name="Shim W.B."/>
            <person name="Woloshuk C."/>
            <person name="Xie X."/>
            <person name="Xu J.R."/>
            <person name="Antoniw J."/>
            <person name="Baker S.E."/>
            <person name="Bluhm B.H."/>
            <person name="Breakspear A."/>
            <person name="Brown D.W."/>
            <person name="Butchko R.A."/>
            <person name="Chapman S."/>
            <person name="Coulson R."/>
            <person name="Coutinho P.M."/>
            <person name="Danchin E.G."/>
            <person name="Diener A."/>
            <person name="Gale L.R."/>
            <person name="Gardiner D.M."/>
            <person name="Goff S."/>
            <person name="Hammond-Kosack K.E."/>
            <person name="Hilburn K."/>
            <person name="Hua-Van A."/>
            <person name="Jonkers W."/>
            <person name="Kazan K."/>
            <person name="Kodira C.D."/>
            <person name="Koehrsen M."/>
            <person name="Kumar L."/>
            <person name="Lee Y.H."/>
            <person name="Li L."/>
            <person name="Manners J.M."/>
            <person name="Miranda-Saavedra D."/>
            <person name="Mukherjee M."/>
            <person name="Park G."/>
            <person name="Park J."/>
            <person name="Park S.Y."/>
            <person name="Proctor R.H."/>
            <person name="Regev A."/>
            <person name="Ruiz-Roldan M.C."/>
            <person name="Sain D."/>
            <person name="Sakthikumar S."/>
            <person name="Sykes S."/>
            <person name="Schwartz D.C."/>
            <person name="Turgeon B.G."/>
            <person name="Wapinski I."/>
            <person name="Yoder O."/>
            <person name="Young S."/>
            <person name="Zeng Q."/>
            <person name="Zhou S."/>
            <person name="Galagan J."/>
            <person name="Cuomo C.A."/>
            <person name="Kistler H.C."/>
            <person name="Rep M."/>
        </authorList>
    </citation>
    <scope>GENOME REANNOTATION</scope>
    <source>
        <strain evidence="3">ATCC MYA-4620 / CBS 123657 / FGSC 9075 / NRRL 31084 / PH-1</strain>
        <strain evidence="2">PH-1 / ATCC MYA-4620 / FGSC 9075 / NRRL 31084</strain>
    </source>
</reference>
<reference evidence="1 3" key="3">
    <citation type="journal article" date="2015" name="BMC Genomics">
        <title>The completed genome sequence of the pathogenic ascomycete fungus Fusarium graminearum.</title>
        <authorList>
            <person name="King R."/>
            <person name="Urban M."/>
            <person name="Hammond-Kosack M.C."/>
            <person name="Hassani-Pak K."/>
            <person name="Hammond-Kosack K.E."/>
        </authorList>
    </citation>
    <scope>NUCLEOTIDE SEQUENCE [LARGE SCALE GENOMIC DNA]</scope>
    <source>
        <strain evidence="3">ATCC MYA-4620 / CBS 123657 / FGSC 9075 / NRRL 31084 / PH-1</strain>
        <strain evidence="1">PH-1</strain>
    </source>
</reference>
<reference evidence="2 3" key="1">
    <citation type="journal article" date="2007" name="Science">
        <title>The Fusarium graminearum genome reveals a link between localized polymorphism and pathogen specialization.</title>
        <authorList>
            <person name="Cuomo C.A."/>
            <person name="Gueldener U."/>
            <person name="Xu J.-R."/>
            <person name="Trail F."/>
            <person name="Turgeon B.G."/>
            <person name="Di Pietro A."/>
            <person name="Walton J.D."/>
            <person name="Ma L.-J."/>
            <person name="Baker S.E."/>
            <person name="Rep M."/>
            <person name="Adam G."/>
            <person name="Antoniw J."/>
            <person name="Baldwin T."/>
            <person name="Calvo S.E."/>
            <person name="Chang Y.-L."/>
            <person name="DeCaprio D."/>
            <person name="Gale L.R."/>
            <person name="Gnerre S."/>
            <person name="Goswami R.S."/>
            <person name="Hammond-Kosack K."/>
            <person name="Harris L.J."/>
            <person name="Hilburn K."/>
            <person name="Kennell J.C."/>
            <person name="Kroken S."/>
            <person name="Magnuson J.K."/>
            <person name="Mannhaupt G."/>
            <person name="Mauceli E.W."/>
            <person name="Mewes H.-W."/>
            <person name="Mitterbauer R."/>
            <person name="Muehlbauer G."/>
            <person name="Muensterkoetter M."/>
            <person name="Nelson D."/>
            <person name="O'Donnell K."/>
            <person name="Ouellet T."/>
            <person name="Qi W."/>
            <person name="Quesneville H."/>
            <person name="Roncero M.I.G."/>
            <person name="Seong K.-Y."/>
            <person name="Tetko I.V."/>
            <person name="Urban M."/>
            <person name="Waalwijk C."/>
            <person name="Ward T.J."/>
            <person name="Yao J."/>
            <person name="Birren B.W."/>
            <person name="Kistler H.C."/>
        </authorList>
    </citation>
    <scope>NUCLEOTIDE SEQUENCE [LARGE SCALE GENOMIC DNA]</scope>
    <source>
        <strain evidence="3">ATCC MYA-4620 / CBS 123657 / FGSC 9075 / NRRL 31084 / PH-1</strain>
        <strain evidence="2">PH-1 / ATCC MYA-4620 / FGSC 9075 / NRRL 31084</strain>
    </source>
</reference>